<dbReference type="GO" id="GO:0008237">
    <property type="term" value="F:metallopeptidase activity"/>
    <property type="evidence" value="ECO:0007669"/>
    <property type="project" value="InterPro"/>
</dbReference>
<organism evidence="1 2">
    <name type="scientific">Odoribacter laneus YIT 12061</name>
    <dbReference type="NCBI Taxonomy" id="742817"/>
    <lineage>
        <taxon>Bacteria</taxon>
        <taxon>Pseudomonadati</taxon>
        <taxon>Bacteroidota</taxon>
        <taxon>Bacteroidia</taxon>
        <taxon>Bacteroidales</taxon>
        <taxon>Odoribacteraceae</taxon>
        <taxon>Odoribacter</taxon>
    </lineage>
</organism>
<dbReference type="InterPro" id="IPR025049">
    <property type="entry name" value="Mfa-like_1"/>
</dbReference>
<dbReference type="EMBL" id="ADMC01000002">
    <property type="protein sequence ID" value="EHP50946.1"/>
    <property type="molecule type" value="Genomic_DNA"/>
</dbReference>
<dbReference type="Gene3D" id="3.40.390.10">
    <property type="entry name" value="Collagenase (Catalytic Domain)"/>
    <property type="match status" value="1"/>
</dbReference>
<dbReference type="STRING" id="742817.HMPREF9449_00273"/>
<proteinExistence type="predicted"/>
<evidence type="ECO:0008006" key="3">
    <source>
        <dbReference type="Google" id="ProtNLM"/>
    </source>
</evidence>
<dbReference type="PROSITE" id="PS51257">
    <property type="entry name" value="PROKAR_LIPOPROTEIN"/>
    <property type="match status" value="1"/>
</dbReference>
<dbReference type="PATRIC" id="fig|742817.3.peg.283"/>
<reference evidence="1 2" key="1">
    <citation type="submission" date="2012-01" db="EMBL/GenBank/DDBJ databases">
        <title>The Genome Sequence of Odoribacter laneus YIT 12061.</title>
        <authorList>
            <consortium name="The Broad Institute Genome Sequencing Platform"/>
            <person name="Earl A."/>
            <person name="Ward D."/>
            <person name="Feldgarden M."/>
            <person name="Gevers D."/>
            <person name="Morotomi M."/>
            <person name="Young S.K."/>
            <person name="Zeng Q."/>
            <person name="Gargeya S."/>
            <person name="Fitzgerald M."/>
            <person name="Haas B."/>
            <person name="Abouelleil A."/>
            <person name="Alvarado L."/>
            <person name="Arachchi H.M."/>
            <person name="Berlin A."/>
            <person name="Chapman S.B."/>
            <person name="Gearin G."/>
            <person name="Goldberg J."/>
            <person name="Griggs A."/>
            <person name="Gujja S."/>
            <person name="Hansen M."/>
            <person name="Heiman D."/>
            <person name="Howarth C."/>
            <person name="Larimer J."/>
            <person name="Lui A."/>
            <person name="MacDonald P.J.P."/>
            <person name="McCowen C."/>
            <person name="Montmayeur A."/>
            <person name="Murphy C."/>
            <person name="Neiman D."/>
            <person name="Pearson M."/>
            <person name="Priest M."/>
            <person name="Roberts A."/>
            <person name="Saif S."/>
            <person name="Shea T."/>
            <person name="Sisk P."/>
            <person name="Stolte C."/>
            <person name="Sykes S."/>
            <person name="Wortman J."/>
            <person name="Nusbaum C."/>
            <person name="Birren B."/>
        </authorList>
    </citation>
    <scope>NUCLEOTIDE SEQUENCE [LARGE SCALE GENOMIC DNA]</scope>
    <source>
        <strain evidence="1 2">YIT 12061</strain>
    </source>
</reference>
<dbReference type="Gene3D" id="2.60.40.2620">
    <property type="entry name" value="Fimbrillin-like"/>
    <property type="match status" value="1"/>
</dbReference>
<protein>
    <recommendedName>
        <fullName evidence="3">Fimbrillin family protein</fullName>
    </recommendedName>
</protein>
<gene>
    <name evidence="1" type="ORF">HMPREF9449_00273</name>
</gene>
<dbReference type="Pfam" id="PF09471">
    <property type="entry name" value="Peptidase_M64"/>
    <property type="match status" value="1"/>
</dbReference>
<dbReference type="CDD" id="cd13121">
    <property type="entry name" value="BF2867_like_C"/>
    <property type="match status" value="1"/>
</dbReference>
<evidence type="ECO:0000313" key="1">
    <source>
        <dbReference type="EMBL" id="EHP50946.1"/>
    </source>
</evidence>
<sequence length="646" mass="71581">MKHMNKKNIIWGIALLLASCTQEMEYQPQSSELRISVGVNETRVSQGNDGYTFDTNDEIGVFVTSEGKSIQATDKSYNMKNRWSGSGWVAERPMYWTSDEVGTKNNVIGYYPYTTTVSDPTKFVFTVAADQSTANKMQKNDFLYGNTLAVKTAENAAVHFTMNHKMARITVNVKYSTQFTGTESITNFKINVLPTVSIDLNTGTLGKASGEKTAISLGKVGKATEGYLSTYDVIVVPQRVTEAERLLSLSINGKELGLSLTKEFESGKHYVLNLTAGKEGLDLTGITVSDWTAGKMLIGEVVEEELYYKHGDVIPYMVNRQQKPVTIVFVGDGFTIESMKKQGGFYNESLDKAIKALFNTEPYKTYQDHFNVYKIVAVSAEEGADNTSTGDMKDTFFGAGWNNSYSDMKCDHNTVFNFVQQYCPDIVNKQTNIDKVAIIVVVNDERYGGMCWSWSSGRAYCICPIAKGGAPLYWSGGYEGTGLNKGDWTNTVVHEGGGHCFGKLGDEYYSNEGYYPGSTISGHSWPVPMSLNLIANKNNVLWEHFINLEGYPKVGLYEGGSGYLHGIWRSELISCMIDNRFYFNAPSRELIVKRIKSLAGETYSWNEFLAKDVNVDNTPAVTGIQAASIQIMPPTAPPMLIDNSLK</sequence>
<dbReference type="Gene3D" id="2.60.40.2630">
    <property type="match status" value="1"/>
</dbReference>
<dbReference type="Pfam" id="PF13149">
    <property type="entry name" value="Mfa_like_1"/>
    <property type="match status" value="1"/>
</dbReference>
<dbReference type="eggNOG" id="COG4886">
    <property type="taxonomic scope" value="Bacteria"/>
</dbReference>
<comment type="caution">
    <text evidence="1">The sequence shown here is derived from an EMBL/GenBank/DDBJ whole genome shotgun (WGS) entry which is preliminary data.</text>
</comment>
<keyword evidence="2" id="KW-1185">Reference proteome</keyword>
<dbReference type="InterPro" id="IPR042278">
    <property type="entry name" value="Mfa-like_1_N"/>
</dbReference>
<dbReference type="Proteomes" id="UP000004892">
    <property type="component" value="Unassembled WGS sequence"/>
</dbReference>
<dbReference type="InterPro" id="IPR019026">
    <property type="entry name" value="Peptidase_M64_IgA"/>
</dbReference>
<accession>H1DDD7</accession>
<dbReference type="HOGENOM" id="CLU_422535_0_0_10"/>
<name>H1DDD7_9BACT</name>
<dbReference type="CDD" id="cd13120">
    <property type="entry name" value="BF2867_like_N"/>
    <property type="match status" value="1"/>
</dbReference>
<evidence type="ECO:0000313" key="2">
    <source>
        <dbReference type="Proteomes" id="UP000004892"/>
    </source>
</evidence>
<dbReference type="AlphaFoldDB" id="H1DDD7"/>
<dbReference type="InterPro" id="IPR024079">
    <property type="entry name" value="MetalloPept_cat_dom_sf"/>
</dbReference>